<accession>A0A8H6ZAV2</accession>
<evidence type="ECO:0000256" key="1">
    <source>
        <dbReference type="SAM" id="MobiDB-lite"/>
    </source>
</evidence>
<keyword evidence="3" id="KW-1185">Reference proteome</keyword>
<organism evidence="2 3">
    <name type="scientific">Mycena sanguinolenta</name>
    <dbReference type="NCBI Taxonomy" id="230812"/>
    <lineage>
        <taxon>Eukaryota</taxon>
        <taxon>Fungi</taxon>
        <taxon>Dikarya</taxon>
        <taxon>Basidiomycota</taxon>
        <taxon>Agaricomycotina</taxon>
        <taxon>Agaricomycetes</taxon>
        <taxon>Agaricomycetidae</taxon>
        <taxon>Agaricales</taxon>
        <taxon>Marasmiineae</taxon>
        <taxon>Mycenaceae</taxon>
        <taxon>Mycena</taxon>
    </lineage>
</organism>
<dbReference type="EMBL" id="JACAZH010000002">
    <property type="protein sequence ID" value="KAF7374192.1"/>
    <property type="molecule type" value="Genomic_DNA"/>
</dbReference>
<protein>
    <submittedName>
        <fullName evidence="2">Uncharacterized protein</fullName>
    </submittedName>
</protein>
<evidence type="ECO:0000313" key="3">
    <source>
        <dbReference type="Proteomes" id="UP000623467"/>
    </source>
</evidence>
<feature type="region of interest" description="Disordered" evidence="1">
    <location>
        <begin position="127"/>
        <end position="167"/>
    </location>
</feature>
<dbReference type="AlphaFoldDB" id="A0A8H6ZAV2"/>
<gene>
    <name evidence="2" type="ORF">MSAN_00301100</name>
</gene>
<feature type="region of interest" description="Disordered" evidence="1">
    <location>
        <begin position="1"/>
        <end position="53"/>
    </location>
</feature>
<evidence type="ECO:0000313" key="2">
    <source>
        <dbReference type="EMBL" id="KAF7374192.1"/>
    </source>
</evidence>
<proteinExistence type="predicted"/>
<dbReference type="Proteomes" id="UP000623467">
    <property type="component" value="Unassembled WGS sequence"/>
</dbReference>
<name>A0A8H6ZAV2_9AGAR</name>
<comment type="caution">
    <text evidence="2">The sequence shown here is derived from an EMBL/GenBank/DDBJ whole genome shotgun (WGS) entry which is preliminary data.</text>
</comment>
<reference evidence="2" key="1">
    <citation type="submission" date="2020-05" db="EMBL/GenBank/DDBJ databases">
        <title>Mycena genomes resolve the evolution of fungal bioluminescence.</title>
        <authorList>
            <person name="Tsai I.J."/>
        </authorList>
    </citation>
    <scope>NUCLEOTIDE SEQUENCE</scope>
    <source>
        <strain evidence="2">160909Yilan</strain>
    </source>
</reference>
<sequence length="167" mass="18567">MRVPLDRCRTSPPRGCRSRTATCAGVGPDTRGTAKCRAERGRGGADGSRAVGELSIREGKAPERKAAWKVMQELDGSCHTDIDFLRRAADRSIFIPAVRPSQYRRYAAHKSRTDAPACHHAAPLRMRVNRREQQPKTGVSAHHPKISTDWDGDSEVDLRRRRSSRAA</sequence>